<comment type="caution">
    <text evidence="1">The sequence shown here is derived from an EMBL/GenBank/DDBJ whole genome shotgun (WGS) entry which is preliminary data.</text>
</comment>
<dbReference type="Proteomes" id="UP000283383">
    <property type="component" value="Unassembled WGS sequence"/>
</dbReference>
<dbReference type="PANTHER" id="PTHR12652:SF25">
    <property type="entry name" value="MICROBODY (PEROXISOME) PROLIFERATION PROTEIN PEROXIN 11C (EUROFUNG)"/>
    <property type="match status" value="1"/>
</dbReference>
<keyword evidence="2" id="KW-1185">Reference proteome</keyword>
<proteinExistence type="predicted"/>
<accession>A0A420I9W9</accession>
<evidence type="ECO:0000313" key="1">
    <source>
        <dbReference type="EMBL" id="RKF71311.1"/>
    </source>
</evidence>
<dbReference type="AlphaFoldDB" id="A0A420I9W9"/>
<dbReference type="STRING" id="62708.A0A420I9W9"/>
<gene>
    <name evidence="1" type="ORF">GcM3_104002</name>
</gene>
<evidence type="ECO:0000313" key="2">
    <source>
        <dbReference type="Proteomes" id="UP000283383"/>
    </source>
</evidence>
<reference evidence="1 2" key="1">
    <citation type="journal article" date="2018" name="BMC Genomics">
        <title>Comparative genome analyses reveal sequence features reflecting distinct modes of host-adaptation between dicot and monocot powdery mildew.</title>
        <authorList>
            <person name="Wu Y."/>
            <person name="Ma X."/>
            <person name="Pan Z."/>
            <person name="Kale S.D."/>
            <person name="Song Y."/>
            <person name="King H."/>
            <person name="Zhang Q."/>
            <person name="Presley C."/>
            <person name="Deng X."/>
            <person name="Wei C.I."/>
            <person name="Xiao S."/>
        </authorList>
    </citation>
    <scope>NUCLEOTIDE SEQUENCE [LARGE SCALE GENOMIC DNA]</scope>
    <source>
        <strain evidence="1">UMSG3</strain>
    </source>
</reference>
<name>A0A420I9W9_9PEZI</name>
<protein>
    <submittedName>
        <fullName evidence="1">Uncharacterized protein C1F12.04c</fullName>
    </submittedName>
</protein>
<organism evidence="1 2">
    <name type="scientific">Golovinomyces cichoracearum</name>
    <dbReference type="NCBI Taxonomy" id="62708"/>
    <lineage>
        <taxon>Eukaryota</taxon>
        <taxon>Fungi</taxon>
        <taxon>Dikarya</taxon>
        <taxon>Ascomycota</taxon>
        <taxon>Pezizomycotina</taxon>
        <taxon>Leotiomycetes</taxon>
        <taxon>Erysiphales</taxon>
        <taxon>Erysiphaceae</taxon>
        <taxon>Golovinomyces</taxon>
    </lineage>
</organism>
<dbReference type="PANTHER" id="PTHR12652">
    <property type="entry name" value="PEROXISOMAL BIOGENESIS FACTOR 11"/>
    <property type="match status" value="1"/>
</dbReference>
<dbReference type="EMBL" id="MCBQ01010496">
    <property type="protein sequence ID" value="RKF71311.1"/>
    <property type="molecule type" value="Genomic_DNA"/>
</dbReference>
<sequence>MSTEPEENIAPLVPAATTNQTVDPNSLQSHASSELVVGSWSCYLRKTDQIISHLSDILSTPSGTDTLLLTICYTSLLSSTILTSISLARLRNTARLLIKKVLTLPPETTVLLTTTTIPTSRLLKLSVRLKALSSLISDVRIFARLWGLLGIWRWGKAVLVEKRDDDMILRQAKSVQVLANIAYQYLENYAYLSGKGILGLSQEKQAKAWTWSSRFWAMHVMLELVCLWRKKVLREEKGKDKTEDETSDWNRQILVNIAYAPLTVHWSMERGLVSEFWVGLLGSIVGALKTHQVWNGVS</sequence>